<dbReference type="GO" id="GO:0004930">
    <property type="term" value="F:G protein-coupled receptor activity"/>
    <property type="evidence" value="ECO:0007669"/>
    <property type="project" value="UniProtKB-KW"/>
</dbReference>
<feature type="transmembrane region" description="Helical" evidence="15">
    <location>
        <begin position="200"/>
        <end position="226"/>
    </location>
</feature>
<reference key="1">
    <citation type="submission" date="2019-01" db="UniProtKB">
        <authorList>
            <consortium name="RefSeq"/>
        </authorList>
    </citation>
    <scope>IDENTIFICATION</scope>
</reference>
<feature type="transmembrane region" description="Helical" evidence="15">
    <location>
        <begin position="238"/>
        <end position="260"/>
    </location>
</feature>
<keyword evidence="4 15" id="KW-0716">Sensory transduction</keyword>
<evidence type="ECO:0000256" key="3">
    <source>
        <dbReference type="ARBA" id="ARBA00022475"/>
    </source>
</evidence>
<dbReference type="SUPFAM" id="SSF81321">
    <property type="entry name" value="Family A G protein-coupled receptor-like"/>
    <property type="match status" value="1"/>
</dbReference>
<evidence type="ECO:0000256" key="4">
    <source>
        <dbReference type="ARBA" id="ARBA00022606"/>
    </source>
</evidence>
<gene>
    <name evidence="18" type="primary">LOC112910057</name>
</gene>
<evidence type="ECO:0000256" key="15">
    <source>
        <dbReference type="RuleBase" id="RU363047"/>
    </source>
</evidence>
<dbReference type="PROSITE" id="PS00237">
    <property type="entry name" value="G_PROTEIN_RECEP_F1_1"/>
    <property type="match status" value="1"/>
</dbReference>
<evidence type="ECO:0000256" key="10">
    <source>
        <dbReference type="ARBA" id="ARBA00023157"/>
    </source>
</evidence>
<dbReference type="PRINTS" id="PR00237">
    <property type="entry name" value="GPCRRHODOPSN"/>
</dbReference>
<dbReference type="GO" id="GO:0005886">
    <property type="term" value="C:plasma membrane"/>
    <property type="evidence" value="ECO:0007669"/>
    <property type="project" value="UniProtKB-SubCell"/>
</dbReference>
<evidence type="ECO:0000256" key="13">
    <source>
        <dbReference type="ARBA" id="ARBA00023224"/>
    </source>
</evidence>
<dbReference type="RefSeq" id="XP_025842084.1">
    <property type="nucleotide sequence ID" value="XM_025986299.1"/>
</dbReference>
<accession>A0A3Q7R7K3</accession>
<feature type="transmembrane region" description="Helical" evidence="15">
    <location>
        <begin position="272"/>
        <end position="292"/>
    </location>
</feature>
<protein>
    <recommendedName>
        <fullName evidence="15">Olfactory receptor</fullName>
    </recommendedName>
</protein>
<evidence type="ECO:0000256" key="8">
    <source>
        <dbReference type="ARBA" id="ARBA00023040"/>
    </source>
</evidence>
<comment type="function">
    <text evidence="1">Putative odorant or sperm cell receptor.</text>
</comment>
<dbReference type="GeneID" id="112910057"/>
<sequence>MEQHNRSSLVEFVLLGFPKVGHVRGWLFVLLLLAYLFTICGNMLIFLVIRLDAALHTPMYHFVSVLSFLELWYTATTIPKMLANLLSEKKTISFAGCLLQTYFFHSLGASECYLLTAMAYDRYLAICRPLHYPAIMTPTLCSKMAAGCWTCGFLCPISEVILVSRLPFCGYNEIQHIFCDFPPLLSLACKDTSTNVLVDFAINAFIILITFLFIMVSYGRIIGAVLKIKTAAGRRKAFSTCASHLTVVLIFFGSIIFMYVRLKKSYSLTLDRTLAVVYSVLTPLVNPIIYSLRNKELIKAIKRTVFRKGGRASPTHH</sequence>
<evidence type="ECO:0000256" key="6">
    <source>
        <dbReference type="ARBA" id="ARBA00022725"/>
    </source>
</evidence>
<dbReference type="InterPro" id="IPR017452">
    <property type="entry name" value="GPCR_Rhodpsn_7TM"/>
</dbReference>
<evidence type="ECO:0000256" key="5">
    <source>
        <dbReference type="ARBA" id="ARBA00022692"/>
    </source>
</evidence>
<keyword evidence="3 15" id="KW-1003">Cell membrane</keyword>
<evidence type="ECO:0000256" key="12">
    <source>
        <dbReference type="ARBA" id="ARBA00023180"/>
    </source>
</evidence>
<dbReference type="Gene3D" id="1.20.1070.10">
    <property type="entry name" value="Rhodopsin 7-helix transmembrane proteins"/>
    <property type="match status" value="1"/>
</dbReference>
<dbReference type="FunFam" id="1.20.1070.10:FF:000001">
    <property type="entry name" value="Olfactory receptor"/>
    <property type="match status" value="1"/>
</dbReference>
<organism evidence="17 18">
    <name type="scientific">Vulpes vulpes</name>
    <name type="common">Red fox</name>
    <dbReference type="NCBI Taxonomy" id="9627"/>
    <lineage>
        <taxon>Eukaryota</taxon>
        <taxon>Metazoa</taxon>
        <taxon>Chordata</taxon>
        <taxon>Craniata</taxon>
        <taxon>Vertebrata</taxon>
        <taxon>Euteleostomi</taxon>
        <taxon>Mammalia</taxon>
        <taxon>Eutheria</taxon>
        <taxon>Laurasiatheria</taxon>
        <taxon>Carnivora</taxon>
        <taxon>Caniformia</taxon>
        <taxon>Canidae</taxon>
        <taxon>Vulpes</taxon>
    </lineage>
</organism>
<evidence type="ECO:0000256" key="14">
    <source>
        <dbReference type="RuleBase" id="RU000688"/>
    </source>
</evidence>
<comment type="similarity">
    <text evidence="14">Belongs to the G-protein coupled receptor 1 family.</text>
</comment>
<dbReference type="PRINTS" id="PR00245">
    <property type="entry name" value="OLFACTORYR"/>
</dbReference>
<keyword evidence="12" id="KW-0325">Glycoprotein</keyword>
<feature type="transmembrane region" description="Helical" evidence="15">
    <location>
        <begin position="60"/>
        <end position="78"/>
    </location>
</feature>
<dbReference type="Pfam" id="PF13853">
    <property type="entry name" value="7tm_4"/>
    <property type="match status" value="1"/>
</dbReference>
<keyword evidence="10" id="KW-1015">Disulfide bond</keyword>
<keyword evidence="7 15" id="KW-1133">Transmembrane helix</keyword>
<name>A0A3Q7R7K3_VULVU</name>
<keyword evidence="11 14" id="KW-0675">Receptor</keyword>
<dbReference type="PANTHER" id="PTHR24242:SF227">
    <property type="entry name" value="OLFACTORY RECEPTOR"/>
    <property type="match status" value="1"/>
</dbReference>
<keyword evidence="5 14" id="KW-0812">Transmembrane</keyword>
<evidence type="ECO:0000256" key="11">
    <source>
        <dbReference type="ARBA" id="ARBA00023170"/>
    </source>
</evidence>
<evidence type="ECO:0000256" key="1">
    <source>
        <dbReference type="ARBA" id="ARBA00003929"/>
    </source>
</evidence>
<proteinExistence type="inferred from homology"/>
<evidence type="ECO:0000313" key="18">
    <source>
        <dbReference type="RefSeq" id="XP_025842084.1"/>
    </source>
</evidence>
<keyword evidence="13 14" id="KW-0807">Transducer</keyword>
<keyword evidence="6 15" id="KW-0552">Olfaction</keyword>
<dbReference type="KEGG" id="vvp:112910057"/>
<feature type="domain" description="G-protein coupled receptors family 1 profile" evidence="16">
    <location>
        <begin position="41"/>
        <end position="290"/>
    </location>
</feature>
<dbReference type="GO" id="GO:0004984">
    <property type="term" value="F:olfactory receptor activity"/>
    <property type="evidence" value="ECO:0007669"/>
    <property type="project" value="InterPro"/>
</dbReference>
<dbReference type="AlphaFoldDB" id="A0A3Q7R7K3"/>
<keyword evidence="17" id="KW-1185">Reference proteome</keyword>
<dbReference type="PANTHER" id="PTHR24242">
    <property type="entry name" value="G-PROTEIN COUPLED RECEPTOR"/>
    <property type="match status" value="1"/>
</dbReference>
<evidence type="ECO:0000256" key="7">
    <source>
        <dbReference type="ARBA" id="ARBA00022989"/>
    </source>
</evidence>
<dbReference type="InterPro" id="IPR000276">
    <property type="entry name" value="GPCR_Rhodpsn"/>
</dbReference>
<dbReference type="PROSITE" id="PS50262">
    <property type="entry name" value="G_PROTEIN_RECEP_F1_2"/>
    <property type="match status" value="1"/>
</dbReference>
<evidence type="ECO:0000259" key="16">
    <source>
        <dbReference type="PROSITE" id="PS50262"/>
    </source>
</evidence>
<dbReference type="InterPro" id="IPR000725">
    <property type="entry name" value="Olfact_rcpt"/>
</dbReference>
<feature type="transmembrane region" description="Helical" evidence="15">
    <location>
        <begin position="25"/>
        <end position="48"/>
    </location>
</feature>
<dbReference type="Proteomes" id="UP001652641">
    <property type="component" value="Chromosome 5"/>
</dbReference>
<evidence type="ECO:0000256" key="2">
    <source>
        <dbReference type="ARBA" id="ARBA00004651"/>
    </source>
</evidence>
<dbReference type="CDD" id="cd15914">
    <property type="entry name" value="7tmA_OR6N-like"/>
    <property type="match status" value="1"/>
</dbReference>
<reference evidence="18" key="2">
    <citation type="submission" date="2025-08" db="UniProtKB">
        <authorList>
            <consortium name="RefSeq"/>
        </authorList>
    </citation>
    <scope>IDENTIFICATION</scope>
    <source>
        <tissue evidence="18">Cell line</tissue>
    </source>
</reference>
<keyword evidence="8 14" id="KW-0297">G-protein coupled receptor</keyword>
<dbReference type="InterPro" id="IPR050939">
    <property type="entry name" value="Olfactory_GPCR1"/>
</dbReference>
<comment type="subcellular location">
    <subcellularLocation>
        <location evidence="2 15">Cell membrane</location>
        <topology evidence="2 15">Multi-pass membrane protein</topology>
    </subcellularLocation>
</comment>
<keyword evidence="9 15" id="KW-0472">Membrane</keyword>
<evidence type="ECO:0000256" key="9">
    <source>
        <dbReference type="ARBA" id="ARBA00023136"/>
    </source>
</evidence>
<evidence type="ECO:0000313" key="17">
    <source>
        <dbReference type="Proteomes" id="UP001652641"/>
    </source>
</evidence>